<dbReference type="EMBL" id="CAMXCT030003449">
    <property type="protein sequence ID" value="CAL4791893.1"/>
    <property type="molecule type" value="Genomic_DNA"/>
</dbReference>
<dbReference type="EMBL" id="CAMXCT010003449">
    <property type="protein sequence ID" value="CAI4004581.1"/>
    <property type="molecule type" value="Genomic_DNA"/>
</dbReference>
<dbReference type="Gene3D" id="2.30.130.30">
    <property type="entry name" value="Hypothetical protein"/>
    <property type="match status" value="1"/>
</dbReference>
<evidence type="ECO:0000313" key="5">
    <source>
        <dbReference type="EMBL" id="CAL4791893.1"/>
    </source>
</evidence>
<organism evidence="3">
    <name type="scientific">Cladocopium goreaui</name>
    <dbReference type="NCBI Taxonomy" id="2562237"/>
    <lineage>
        <taxon>Eukaryota</taxon>
        <taxon>Sar</taxon>
        <taxon>Alveolata</taxon>
        <taxon>Dinophyceae</taxon>
        <taxon>Suessiales</taxon>
        <taxon>Symbiodiniaceae</taxon>
        <taxon>Cladocopium</taxon>
    </lineage>
</organism>
<dbReference type="EMBL" id="CAMXCT020003449">
    <property type="protein sequence ID" value="CAL1157956.1"/>
    <property type="molecule type" value="Genomic_DNA"/>
</dbReference>
<dbReference type="Proteomes" id="UP001152797">
    <property type="component" value="Unassembled WGS sequence"/>
</dbReference>
<evidence type="ECO:0000313" key="3">
    <source>
        <dbReference type="EMBL" id="CAI4004581.1"/>
    </source>
</evidence>
<dbReference type="InterPro" id="IPR007374">
    <property type="entry name" value="ASCH_domain"/>
</dbReference>
<protein>
    <submittedName>
        <fullName evidence="5">ASCH domain-containing protein</fullName>
    </submittedName>
</protein>
<feature type="domain" description="ASCH" evidence="2">
    <location>
        <begin position="10"/>
        <end position="67"/>
    </location>
</feature>
<reference evidence="3" key="1">
    <citation type="submission" date="2022-10" db="EMBL/GenBank/DDBJ databases">
        <authorList>
            <person name="Chen Y."/>
            <person name="Dougan E. K."/>
            <person name="Chan C."/>
            <person name="Rhodes N."/>
            <person name="Thang M."/>
        </authorList>
    </citation>
    <scope>NUCLEOTIDE SEQUENCE</scope>
</reference>
<dbReference type="OrthoDB" id="485827at2759"/>
<keyword evidence="6" id="KW-1185">Reference proteome</keyword>
<dbReference type="SUPFAM" id="SSF88697">
    <property type="entry name" value="PUA domain-like"/>
    <property type="match status" value="1"/>
</dbReference>
<dbReference type="AlphaFoldDB" id="A0A9P1D7Q4"/>
<sequence>MVGINASALTVRDCWLTAILGGQKSLEVRKYPTKLRGIIGLIKAGDSQIYGTVSIVSCRWYTFEELKGLEKAHRIPEESLQTFCGTSGAYAWELQCPRPIPGIRIARKPGSVNWVRLDKGAKKKLEDATSKQHRRRVKGKQGDGCSMLTPAKRTFNEDPSSQVPGPDPLPQVADSQACPAEKLAVAIASRRQMQTRNPSGTSVPSTECQECHVPKSGRRMWYVDRVTGKVMGTRCISCKRLRWLARKAQRRSSVVCSGVDVD</sequence>
<evidence type="ECO:0000256" key="1">
    <source>
        <dbReference type="SAM" id="MobiDB-lite"/>
    </source>
</evidence>
<dbReference type="InterPro" id="IPR015947">
    <property type="entry name" value="PUA-like_sf"/>
</dbReference>
<name>A0A9P1D7Q4_9DINO</name>
<accession>A0A9P1D7Q4</accession>
<gene>
    <name evidence="3" type="ORF">C1SCF055_LOCUS30361</name>
</gene>
<reference evidence="4" key="2">
    <citation type="submission" date="2024-04" db="EMBL/GenBank/DDBJ databases">
        <authorList>
            <person name="Chen Y."/>
            <person name="Shah S."/>
            <person name="Dougan E. K."/>
            <person name="Thang M."/>
            <person name="Chan C."/>
        </authorList>
    </citation>
    <scope>NUCLEOTIDE SEQUENCE [LARGE SCALE GENOMIC DNA]</scope>
</reference>
<feature type="region of interest" description="Disordered" evidence="1">
    <location>
        <begin position="123"/>
        <end position="174"/>
    </location>
</feature>
<evidence type="ECO:0000313" key="6">
    <source>
        <dbReference type="Proteomes" id="UP001152797"/>
    </source>
</evidence>
<evidence type="ECO:0000259" key="2">
    <source>
        <dbReference type="Pfam" id="PF04266"/>
    </source>
</evidence>
<comment type="caution">
    <text evidence="3">The sequence shown here is derived from an EMBL/GenBank/DDBJ whole genome shotgun (WGS) entry which is preliminary data.</text>
</comment>
<proteinExistence type="predicted"/>
<evidence type="ECO:0000313" key="4">
    <source>
        <dbReference type="EMBL" id="CAL1157956.1"/>
    </source>
</evidence>
<dbReference type="Pfam" id="PF04266">
    <property type="entry name" value="ASCH"/>
    <property type="match status" value="1"/>
</dbReference>